<dbReference type="EMBL" id="JAGGLG010000021">
    <property type="protein sequence ID" value="MBP2019073.1"/>
    <property type="molecule type" value="Genomic_DNA"/>
</dbReference>
<dbReference type="SUPFAM" id="SSF55724">
    <property type="entry name" value="Mog1p/PsbP-like"/>
    <property type="match status" value="1"/>
</dbReference>
<reference evidence="3 4" key="1">
    <citation type="submission" date="2021-03" db="EMBL/GenBank/DDBJ databases">
        <title>Genomic Encyclopedia of Type Strains, Phase IV (KMG-IV): sequencing the most valuable type-strain genomes for metagenomic binning, comparative biology and taxonomic classification.</title>
        <authorList>
            <person name="Goeker M."/>
        </authorList>
    </citation>
    <scope>NUCLEOTIDE SEQUENCE [LARGE SCALE GENOMIC DNA]</scope>
    <source>
        <strain evidence="3 4">DSM 27138</strain>
    </source>
</reference>
<name>A0ABS4JU55_9FIRM</name>
<feature type="chain" id="PRO_5047172538" description="Lipoprotein" evidence="2">
    <location>
        <begin position="24"/>
        <end position="210"/>
    </location>
</feature>
<gene>
    <name evidence="3" type="ORF">J2Z79_002489</name>
</gene>
<keyword evidence="2" id="KW-0732">Signal</keyword>
<feature type="compositionally biased region" description="Low complexity" evidence="1">
    <location>
        <begin position="28"/>
        <end position="47"/>
    </location>
</feature>
<evidence type="ECO:0008006" key="5">
    <source>
        <dbReference type="Google" id="ProtNLM"/>
    </source>
</evidence>
<dbReference type="Gene3D" id="3.40.1000.10">
    <property type="entry name" value="Mog1/PsbP, alpha/beta/alpha sandwich"/>
    <property type="match status" value="1"/>
</dbReference>
<keyword evidence="4" id="KW-1185">Reference proteome</keyword>
<accession>A0ABS4JU55</accession>
<dbReference type="Proteomes" id="UP001519289">
    <property type="component" value="Unassembled WGS sequence"/>
</dbReference>
<dbReference type="InterPro" id="IPR016123">
    <property type="entry name" value="Mog1/PsbP_a/b/a-sand"/>
</dbReference>
<evidence type="ECO:0000256" key="2">
    <source>
        <dbReference type="SAM" id="SignalP"/>
    </source>
</evidence>
<evidence type="ECO:0000256" key="1">
    <source>
        <dbReference type="SAM" id="MobiDB-lite"/>
    </source>
</evidence>
<organism evidence="3 4">
    <name type="scientific">Symbiobacterium terraclitae</name>
    <dbReference type="NCBI Taxonomy" id="557451"/>
    <lineage>
        <taxon>Bacteria</taxon>
        <taxon>Bacillati</taxon>
        <taxon>Bacillota</taxon>
        <taxon>Clostridia</taxon>
        <taxon>Eubacteriales</taxon>
        <taxon>Symbiobacteriaceae</taxon>
        <taxon>Symbiobacterium</taxon>
    </lineage>
</organism>
<feature type="region of interest" description="Disordered" evidence="1">
    <location>
        <begin position="28"/>
        <end position="57"/>
    </location>
</feature>
<evidence type="ECO:0000313" key="3">
    <source>
        <dbReference type="EMBL" id="MBP2019073.1"/>
    </source>
</evidence>
<protein>
    <recommendedName>
        <fullName evidence="5">Lipoprotein</fullName>
    </recommendedName>
</protein>
<dbReference type="RefSeq" id="WP_209467188.1">
    <property type="nucleotide sequence ID" value="NZ_JAGGLG010000021.1"/>
</dbReference>
<comment type="caution">
    <text evidence="3">The sequence shown here is derived from an EMBL/GenBank/DDBJ whole genome shotgun (WGS) entry which is preliminary data.</text>
</comment>
<evidence type="ECO:0000313" key="4">
    <source>
        <dbReference type="Proteomes" id="UP001519289"/>
    </source>
</evidence>
<dbReference type="PROSITE" id="PS51257">
    <property type="entry name" value="PROKAR_LIPOPROTEIN"/>
    <property type="match status" value="1"/>
</dbReference>
<sequence>MRRSVCLLWPLAALLLLLAAGCAAPGTEAPPAAGNRAGAGVAEPPGEGDAGGQGPQLTLTYTDPETGLTLGVPEGWFAYPVEDAVVAMISPAKGEEDFFRENLLVTADDQFPDPTLETYVEALEDEVRRRYPDTETLESGDITVAGIEGRWLVDRFTGPKGEARVYRVVLVRDGVAYVLHGTAPVWTFDAYRPVFEAVAQSAAWTAETSP</sequence>
<proteinExistence type="predicted"/>
<feature type="signal peptide" evidence="2">
    <location>
        <begin position="1"/>
        <end position="23"/>
    </location>
</feature>